<organism evidence="2 3">
    <name type="scientific">Caerostris darwini</name>
    <dbReference type="NCBI Taxonomy" id="1538125"/>
    <lineage>
        <taxon>Eukaryota</taxon>
        <taxon>Metazoa</taxon>
        <taxon>Ecdysozoa</taxon>
        <taxon>Arthropoda</taxon>
        <taxon>Chelicerata</taxon>
        <taxon>Arachnida</taxon>
        <taxon>Araneae</taxon>
        <taxon>Araneomorphae</taxon>
        <taxon>Entelegynae</taxon>
        <taxon>Araneoidea</taxon>
        <taxon>Araneidae</taxon>
        <taxon>Caerostris</taxon>
    </lineage>
</organism>
<feature type="region of interest" description="Disordered" evidence="1">
    <location>
        <begin position="1"/>
        <end position="22"/>
    </location>
</feature>
<reference evidence="2 3" key="1">
    <citation type="submission" date="2021-06" db="EMBL/GenBank/DDBJ databases">
        <title>Caerostris darwini draft genome.</title>
        <authorList>
            <person name="Kono N."/>
            <person name="Arakawa K."/>
        </authorList>
    </citation>
    <scope>NUCLEOTIDE SEQUENCE [LARGE SCALE GENOMIC DNA]</scope>
</reference>
<proteinExistence type="predicted"/>
<comment type="caution">
    <text evidence="2">The sequence shown here is derived from an EMBL/GenBank/DDBJ whole genome shotgun (WGS) entry which is preliminary data.</text>
</comment>
<sequence length="116" mass="12904">MSLSSLTGKTSRDDIDNDFPVEPRLSRINGRPGISRSFRILQKKKTPRQEVVWIGEKRGAHAVPFFGGGLRVGMLAEGTKRFLFQEGGGGDLGRVVIVVDREDLSIRTSITTCRFR</sequence>
<protein>
    <submittedName>
        <fullName evidence="2">Uncharacterized protein</fullName>
    </submittedName>
</protein>
<dbReference type="EMBL" id="BPLQ01013782">
    <property type="protein sequence ID" value="GIY74751.1"/>
    <property type="molecule type" value="Genomic_DNA"/>
</dbReference>
<evidence type="ECO:0000313" key="3">
    <source>
        <dbReference type="Proteomes" id="UP001054837"/>
    </source>
</evidence>
<evidence type="ECO:0000256" key="1">
    <source>
        <dbReference type="SAM" id="MobiDB-lite"/>
    </source>
</evidence>
<gene>
    <name evidence="2" type="ORF">CDAR_275201</name>
</gene>
<name>A0AAV4VWD3_9ARAC</name>
<dbReference type="Proteomes" id="UP001054837">
    <property type="component" value="Unassembled WGS sequence"/>
</dbReference>
<evidence type="ECO:0000313" key="2">
    <source>
        <dbReference type="EMBL" id="GIY74751.1"/>
    </source>
</evidence>
<keyword evidence="3" id="KW-1185">Reference proteome</keyword>
<accession>A0AAV4VWD3</accession>
<dbReference type="AlphaFoldDB" id="A0AAV4VWD3"/>